<evidence type="ECO:0000313" key="2">
    <source>
        <dbReference type="Proteomes" id="UP000011991"/>
    </source>
</evidence>
<protein>
    <submittedName>
        <fullName evidence="1">Uncharacterized protein</fullName>
    </submittedName>
</protein>
<organism evidence="1 2">
    <name type="scientific">Rhodopirellula maiorica SM1</name>
    <dbReference type="NCBI Taxonomy" id="1265738"/>
    <lineage>
        <taxon>Bacteria</taxon>
        <taxon>Pseudomonadati</taxon>
        <taxon>Planctomycetota</taxon>
        <taxon>Planctomycetia</taxon>
        <taxon>Pirellulales</taxon>
        <taxon>Pirellulaceae</taxon>
        <taxon>Novipirellula</taxon>
    </lineage>
</organism>
<sequence>MRDVISPQTQNAALTANKISHIKILAAIDGKFHLQLFRLIGRLRNPQ</sequence>
<evidence type="ECO:0000313" key="1">
    <source>
        <dbReference type="EMBL" id="EMI16564.1"/>
    </source>
</evidence>
<reference evidence="1 2" key="1">
    <citation type="journal article" date="2013" name="Mar. Genomics">
        <title>Expression of sulfatases in Rhodopirellula baltica and the diversity of sulfatases in the genus Rhodopirellula.</title>
        <authorList>
            <person name="Wegner C.E."/>
            <person name="Richter-Heitmann T."/>
            <person name="Klindworth A."/>
            <person name="Klockow C."/>
            <person name="Richter M."/>
            <person name="Achstetter T."/>
            <person name="Glockner F.O."/>
            <person name="Harder J."/>
        </authorList>
    </citation>
    <scope>NUCLEOTIDE SEQUENCE [LARGE SCALE GENOMIC DNA]</scope>
    <source>
        <strain evidence="1 2">SM1</strain>
    </source>
</reference>
<comment type="caution">
    <text evidence="1">The sequence shown here is derived from an EMBL/GenBank/DDBJ whole genome shotgun (WGS) entry which is preliminary data.</text>
</comment>
<dbReference type="Proteomes" id="UP000011991">
    <property type="component" value="Unassembled WGS sequence"/>
</dbReference>
<accession>M5RRG6</accession>
<dbReference type="EMBL" id="ANOG01000943">
    <property type="protein sequence ID" value="EMI16564.1"/>
    <property type="molecule type" value="Genomic_DNA"/>
</dbReference>
<name>M5RRG6_9BACT</name>
<dbReference type="AlphaFoldDB" id="M5RRG6"/>
<gene>
    <name evidence="1" type="ORF">RMSM_06520</name>
</gene>
<proteinExistence type="predicted"/>
<keyword evidence="2" id="KW-1185">Reference proteome</keyword>